<gene>
    <name evidence="8" type="ORF">S40285_08832</name>
</gene>
<dbReference type="STRING" id="1283841.A0A084QW19"/>
<dbReference type="AlphaFoldDB" id="A0A084QW19"/>
<dbReference type="GO" id="GO:0016020">
    <property type="term" value="C:membrane"/>
    <property type="evidence" value="ECO:0007669"/>
    <property type="project" value="UniProtKB-SubCell"/>
</dbReference>
<evidence type="ECO:0000256" key="5">
    <source>
        <dbReference type="ARBA" id="ARBA00038359"/>
    </source>
</evidence>
<dbReference type="InterPro" id="IPR049326">
    <property type="entry name" value="Rhodopsin_dom_fungi"/>
</dbReference>
<reference evidence="8 9" key="1">
    <citation type="journal article" date="2014" name="BMC Genomics">
        <title>Comparative genome sequencing reveals chemotype-specific gene clusters in the toxigenic black mold Stachybotrys.</title>
        <authorList>
            <person name="Semeiks J."/>
            <person name="Borek D."/>
            <person name="Otwinowski Z."/>
            <person name="Grishin N.V."/>
        </authorList>
    </citation>
    <scope>NUCLEOTIDE SEQUENCE [LARGE SCALE GENOMIC DNA]</scope>
    <source>
        <strain evidence="8 9">IBT 40285</strain>
    </source>
</reference>
<dbReference type="Proteomes" id="UP000028524">
    <property type="component" value="Unassembled WGS sequence"/>
</dbReference>
<dbReference type="EMBL" id="KL659986">
    <property type="protein sequence ID" value="KFA68154.1"/>
    <property type="molecule type" value="Genomic_DNA"/>
</dbReference>
<feature type="transmembrane region" description="Helical" evidence="6">
    <location>
        <begin position="38"/>
        <end position="62"/>
    </location>
</feature>
<dbReference type="PANTHER" id="PTHR33048:SF47">
    <property type="entry name" value="INTEGRAL MEMBRANE PROTEIN-RELATED"/>
    <property type="match status" value="1"/>
</dbReference>
<comment type="subcellular location">
    <subcellularLocation>
        <location evidence="1">Membrane</location>
        <topology evidence="1">Multi-pass membrane protein</topology>
    </subcellularLocation>
</comment>
<organism evidence="8 9">
    <name type="scientific">Stachybotrys chlorohalonatus (strain IBT 40285)</name>
    <dbReference type="NCBI Taxonomy" id="1283841"/>
    <lineage>
        <taxon>Eukaryota</taxon>
        <taxon>Fungi</taxon>
        <taxon>Dikarya</taxon>
        <taxon>Ascomycota</taxon>
        <taxon>Pezizomycotina</taxon>
        <taxon>Sordariomycetes</taxon>
        <taxon>Hypocreomycetidae</taxon>
        <taxon>Hypocreales</taxon>
        <taxon>Stachybotryaceae</taxon>
        <taxon>Stachybotrys</taxon>
    </lineage>
</organism>
<dbReference type="OMA" id="WSARRIC"/>
<evidence type="ECO:0000256" key="6">
    <source>
        <dbReference type="SAM" id="Phobius"/>
    </source>
</evidence>
<feature type="transmembrane region" description="Helical" evidence="6">
    <location>
        <begin position="154"/>
        <end position="172"/>
    </location>
</feature>
<evidence type="ECO:0000313" key="8">
    <source>
        <dbReference type="EMBL" id="KFA68154.1"/>
    </source>
</evidence>
<dbReference type="InterPro" id="IPR052337">
    <property type="entry name" value="SAT4-like"/>
</dbReference>
<evidence type="ECO:0000313" key="9">
    <source>
        <dbReference type="Proteomes" id="UP000028524"/>
    </source>
</evidence>
<accession>A0A084QW19</accession>
<keyword evidence="4 6" id="KW-0472">Membrane</keyword>
<name>A0A084QW19_STAC4</name>
<evidence type="ECO:0000256" key="1">
    <source>
        <dbReference type="ARBA" id="ARBA00004141"/>
    </source>
</evidence>
<dbReference type="InParanoid" id="A0A084QW19"/>
<keyword evidence="9" id="KW-1185">Reference proteome</keyword>
<evidence type="ECO:0000259" key="7">
    <source>
        <dbReference type="Pfam" id="PF20684"/>
    </source>
</evidence>
<evidence type="ECO:0000256" key="4">
    <source>
        <dbReference type="ARBA" id="ARBA00023136"/>
    </source>
</evidence>
<feature type="domain" description="Rhodopsin" evidence="7">
    <location>
        <begin position="43"/>
        <end position="175"/>
    </location>
</feature>
<dbReference type="PANTHER" id="PTHR33048">
    <property type="entry name" value="PTH11-LIKE INTEGRAL MEMBRANE PROTEIN (AFU_ORTHOLOGUE AFUA_5G11245)"/>
    <property type="match status" value="1"/>
</dbReference>
<dbReference type="OrthoDB" id="1577640at2759"/>
<keyword evidence="2 6" id="KW-0812">Transmembrane</keyword>
<keyword evidence="3 6" id="KW-1133">Transmembrane helix</keyword>
<dbReference type="HOGENOM" id="CLU_384107_0_0_1"/>
<proteinExistence type="inferred from homology"/>
<comment type="similarity">
    <text evidence="5">Belongs to the SAT4 family.</text>
</comment>
<sequence length="720" mass="80970">MLDIAIVAYLLAATMDIRRLYGLMQFMKREGRVEWMMMATSSAVSSNSAMSLFKISIALNMISISTNRWYYRAAWLNFVLALAWALFDWAAFFSVLKPTNMRWDPVVHGNRFPLDDHVEFGLVDTLFSTSTDFLMITLPALSLWRSEMGRERQLWIMAILAVVYLSIANDVYKAVYKVVHGPDRAPPWQSFTDSSFIRSAVGIFAYIRLVGWKDIPDSASGVNQAGAEKIIDDTDVEKLEEFAPDDNTINEGKKLNGSGHQLNEGARIALSAMAELALGAISLGIQVCQGIAVYIGTLNSRDEDLSAIRSQTQALEGIFRSIETQLQRHGSLTAGETSLDDIARCLHSCQKELKVLDSLGNELMGHPMSSLPASSFRDKLKKETRRLKYTFRKSEVERLQEQLRRVTNTLQLAIQRCVHVHNQLAKQSETASCNNWIGAYMDTFRAVIAIRSIFWNRESTVWSARRICCACAALLSINTSLVNTNAELRQEIGQITQVLQKITLAGAKAKRDRAAILQLVAKPELLRNLCDQITQSAEPTPASRHDGQPVRRQMPGMVFCTCPQKRARKRHRFSCGPFHFYKISSVFRHSVHCPVGSLGLVEEQQTWGCILASVPALFIRKAVEVSYCMTAGAGGFSISPRFTYYRTVSGTKSLVFRTIRTLMQSMTATRSIGYDQIQWYRLMRVALSKIVQSYRDKVTSPFDVDDRNCSALHVLAEMVR</sequence>
<feature type="transmembrane region" description="Helical" evidence="6">
    <location>
        <begin position="74"/>
        <end position="96"/>
    </location>
</feature>
<evidence type="ECO:0000256" key="3">
    <source>
        <dbReference type="ARBA" id="ARBA00022989"/>
    </source>
</evidence>
<evidence type="ECO:0000256" key="2">
    <source>
        <dbReference type="ARBA" id="ARBA00022692"/>
    </source>
</evidence>
<dbReference type="Pfam" id="PF20684">
    <property type="entry name" value="Fung_rhodopsin"/>
    <property type="match status" value="1"/>
</dbReference>
<protein>
    <recommendedName>
        <fullName evidence="7">Rhodopsin domain-containing protein</fullName>
    </recommendedName>
</protein>